<dbReference type="SUPFAM" id="SSF54593">
    <property type="entry name" value="Glyoxalase/Bleomycin resistance protein/Dihydroxybiphenyl dioxygenase"/>
    <property type="match status" value="1"/>
</dbReference>
<proteinExistence type="predicted"/>
<sequence>MIHHASLEIRTDGADAEVAFWALLGYHEIRPLTPALAESSRWVQDATGASRHQIHLVYEDEPTILRRAHIAIVRGAYDETLKDLRGGGFDVLEREPYWNSPRAFVHTPAGHRIEVMQFAPRG</sequence>
<dbReference type="RefSeq" id="WP_254571670.1">
    <property type="nucleotide sequence ID" value="NZ_CP098502.1"/>
</dbReference>
<evidence type="ECO:0000313" key="2">
    <source>
        <dbReference type="Proteomes" id="UP001056035"/>
    </source>
</evidence>
<dbReference type="Gene3D" id="3.10.180.10">
    <property type="entry name" value="2,3-Dihydroxybiphenyl 1,2-Dioxygenase, domain 1"/>
    <property type="match status" value="1"/>
</dbReference>
<gene>
    <name evidence="1" type="ORF">NBH00_01935</name>
</gene>
<evidence type="ECO:0000313" key="1">
    <source>
        <dbReference type="EMBL" id="UTI64978.1"/>
    </source>
</evidence>
<dbReference type="InterPro" id="IPR029068">
    <property type="entry name" value="Glyas_Bleomycin-R_OHBP_Dase"/>
</dbReference>
<protein>
    <submittedName>
        <fullName evidence="1">VOC family protein</fullName>
    </submittedName>
</protein>
<dbReference type="EMBL" id="CP098502">
    <property type="protein sequence ID" value="UTI64978.1"/>
    <property type="molecule type" value="Genomic_DNA"/>
</dbReference>
<dbReference type="Proteomes" id="UP001056035">
    <property type="component" value="Chromosome"/>
</dbReference>
<accession>A0ABY5DUK2</accession>
<keyword evidence="2" id="KW-1185">Reference proteome</keyword>
<organism evidence="1 2">
    <name type="scientific">Paraconexibacter antarcticus</name>
    <dbReference type="NCBI Taxonomy" id="2949664"/>
    <lineage>
        <taxon>Bacteria</taxon>
        <taxon>Bacillati</taxon>
        <taxon>Actinomycetota</taxon>
        <taxon>Thermoleophilia</taxon>
        <taxon>Solirubrobacterales</taxon>
        <taxon>Paraconexibacteraceae</taxon>
        <taxon>Paraconexibacter</taxon>
    </lineage>
</organism>
<dbReference type="CDD" id="cd06587">
    <property type="entry name" value="VOC"/>
    <property type="match status" value="1"/>
</dbReference>
<name>A0ABY5DUK2_9ACTN</name>
<reference evidence="1 2" key="1">
    <citation type="submission" date="2022-06" db="EMBL/GenBank/DDBJ databases">
        <title>Paraconexibacter antarcticus.</title>
        <authorList>
            <person name="Kim C.S."/>
        </authorList>
    </citation>
    <scope>NUCLEOTIDE SEQUENCE [LARGE SCALE GENOMIC DNA]</scope>
    <source>
        <strain evidence="1 2">02-257</strain>
    </source>
</reference>